<sequence length="59" mass="6843">MPSGREVVRKRVTDLVHGDVTLEYGRVTHREGRKVWFESRVVTFNSVDDELRVDTSDPI</sequence>
<reference evidence="1 2" key="1">
    <citation type="submission" date="2019-11" db="EMBL/GenBank/DDBJ databases">
        <title>Acidiferrimicrobium australis gen. nov., sp. nov., an acidophilic and obligately heterotrophic, member of the Actinobacteria that catalyses dissimilatory oxido- reduction of iron isolated from metal-rich acidic water in Chile.</title>
        <authorList>
            <person name="Gonzalez D."/>
            <person name="Huber K."/>
            <person name="Hedrich S."/>
            <person name="Rojas-Villalobos C."/>
            <person name="Quatrini R."/>
            <person name="Dinamarca M.A."/>
            <person name="Schwarz A."/>
            <person name="Canales C."/>
            <person name="Nancucheo I."/>
        </authorList>
    </citation>
    <scope>NUCLEOTIDE SEQUENCE [LARGE SCALE GENOMIC DNA]</scope>
    <source>
        <strain evidence="1 2">USS-CCA1</strain>
    </source>
</reference>
<proteinExistence type="predicted"/>
<name>A0ABW9QVW1_9ACTN</name>
<evidence type="ECO:0000313" key="1">
    <source>
        <dbReference type="EMBL" id="MST33583.1"/>
    </source>
</evidence>
<dbReference type="Proteomes" id="UP000437736">
    <property type="component" value="Unassembled WGS sequence"/>
</dbReference>
<evidence type="ECO:0000313" key="2">
    <source>
        <dbReference type="Proteomes" id="UP000437736"/>
    </source>
</evidence>
<protein>
    <submittedName>
        <fullName evidence="1">Uncharacterized protein</fullName>
    </submittedName>
</protein>
<keyword evidence="2" id="KW-1185">Reference proteome</keyword>
<comment type="caution">
    <text evidence="1">The sequence shown here is derived from an EMBL/GenBank/DDBJ whole genome shotgun (WGS) entry which is preliminary data.</text>
</comment>
<gene>
    <name evidence="1" type="ORF">GHK86_12740</name>
</gene>
<accession>A0ABW9QVW1</accession>
<dbReference type="EMBL" id="WJHE01000648">
    <property type="protein sequence ID" value="MST33583.1"/>
    <property type="molecule type" value="Genomic_DNA"/>
</dbReference>
<organism evidence="1 2">
    <name type="scientific">Acidiferrimicrobium australe</name>
    <dbReference type="NCBI Taxonomy" id="2664430"/>
    <lineage>
        <taxon>Bacteria</taxon>
        <taxon>Bacillati</taxon>
        <taxon>Actinomycetota</taxon>
        <taxon>Acidimicrobiia</taxon>
        <taxon>Acidimicrobiales</taxon>
        <taxon>Acidimicrobiaceae</taxon>
        <taxon>Acidiferrimicrobium</taxon>
    </lineage>
</organism>